<dbReference type="AlphaFoldDB" id="A0A3E1F1W7"/>
<organism evidence="1 2">
    <name type="scientific">Brumimicrobium aurantiacum</name>
    <dbReference type="NCBI Taxonomy" id="1737063"/>
    <lineage>
        <taxon>Bacteria</taxon>
        <taxon>Pseudomonadati</taxon>
        <taxon>Bacteroidota</taxon>
        <taxon>Flavobacteriia</taxon>
        <taxon>Flavobacteriales</taxon>
        <taxon>Crocinitomicaceae</taxon>
        <taxon>Brumimicrobium</taxon>
    </lineage>
</organism>
<gene>
    <name evidence="1" type="ORF">DXU93_02475</name>
</gene>
<protein>
    <submittedName>
        <fullName evidence="1">Response regulator</fullName>
    </submittedName>
</protein>
<dbReference type="EMBL" id="QURB01000001">
    <property type="protein sequence ID" value="RFC55821.1"/>
    <property type="molecule type" value="Genomic_DNA"/>
</dbReference>
<reference evidence="1 2" key="1">
    <citation type="submission" date="2018-08" db="EMBL/GenBank/DDBJ databases">
        <title>The draft genome squence of Brumimicrobium sp. N62.</title>
        <authorList>
            <person name="Du Z.-J."/>
            <person name="Luo H.-R."/>
        </authorList>
    </citation>
    <scope>NUCLEOTIDE SEQUENCE [LARGE SCALE GENOMIC DNA]</scope>
    <source>
        <strain evidence="1 2">N62</strain>
    </source>
</reference>
<proteinExistence type="predicted"/>
<dbReference type="OrthoDB" id="7284229at2"/>
<evidence type="ECO:0000313" key="1">
    <source>
        <dbReference type="EMBL" id="RFC55821.1"/>
    </source>
</evidence>
<comment type="caution">
    <text evidence="1">The sequence shown here is derived from an EMBL/GenBank/DDBJ whole genome shotgun (WGS) entry which is preliminary data.</text>
</comment>
<keyword evidence="2" id="KW-1185">Reference proteome</keyword>
<dbReference type="SUPFAM" id="SSF52172">
    <property type="entry name" value="CheY-like"/>
    <property type="match status" value="1"/>
</dbReference>
<dbReference type="InterPro" id="IPR011006">
    <property type="entry name" value="CheY-like_superfamily"/>
</dbReference>
<accession>A0A3E1F1W7</accession>
<dbReference type="Proteomes" id="UP000257127">
    <property type="component" value="Unassembled WGS sequence"/>
</dbReference>
<sequence length="309" mass="36444">MKLDYKLLWLDDKIKSVVLSDYQDDIEDLKEYIKSLGFKETIDFVRTEEELFSKLDKAGEYDLIMTDYHLDETKGNTRNGAEIIKTIRDKNIFTEIMFYSAQGEIVDTHKLDRITFFSSSRVLGGDHYSAIFNKAKELIELTVRKFQNIVAMRGMIMHETSILDEFCFELISDYLTKTDSQKVKESIFDEIISFYKRKFEEVSKYKKNGRIDKVLNDPLLFSFSQRANTLKSIIEEINFDDFIDEFKLRVIKIRNQFAHSILEINEDGIEVFRNKSEDITFDEELCKQIRLDIINHKGNLDSLKMELDK</sequence>
<name>A0A3E1F1W7_9FLAO</name>
<dbReference type="RefSeq" id="WP_116879656.1">
    <property type="nucleotide sequence ID" value="NZ_QURB01000001.1"/>
</dbReference>
<dbReference type="Gene3D" id="3.40.50.2300">
    <property type="match status" value="1"/>
</dbReference>
<evidence type="ECO:0000313" key="2">
    <source>
        <dbReference type="Proteomes" id="UP000257127"/>
    </source>
</evidence>